<dbReference type="EMBL" id="JBHSRF010000017">
    <property type="protein sequence ID" value="MFC6082478.1"/>
    <property type="molecule type" value="Genomic_DNA"/>
</dbReference>
<evidence type="ECO:0000313" key="2">
    <source>
        <dbReference type="EMBL" id="MFC6082478.1"/>
    </source>
</evidence>
<organism evidence="2 3">
    <name type="scientific">Sphaerisporangium aureirubrum</name>
    <dbReference type="NCBI Taxonomy" id="1544736"/>
    <lineage>
        <taxon>Bacteria</taxon>
        <taxon>Bacillati</taxon>
        <taxon>Actinomycetota</taxon>
        <taxon>Actinomycetes</taxon>
        <taxon>Streptosporangiales</taxon>
        <taxon>Streptosporangiaceae</taxon>
        <taxon>Sphaerisporangium</taxon>
    </lineage>
</organism>
<sequence>MNKVAAEHVENLRRQRTILPVTTNPSIRAYQPYAYPVSIIEAHAPKNRDWILSNFIHLAYDEHPIESPSLCFYSYDFAANPYLHTIRAGREWMQRWIGRSFAEFVHAQLLDGWYIYTFVDEFFIPRRPTYGESPCHHDVLIHGSDGDAGIAHLLGYDELIRFETTHVSWAELDAAYESCANADHPWTRSFILFKFNPMASYRFDPRFVVAELELFLASGNPGRATQGLAMPDGRLYGVAALEAYRDELLDTPPKGTGLDLHAPRALFEHSSLMSERLQLLLGDDLWQRYISERYSTVLRFYSALPVAVFSAKHNDDRSALRRLMAGFPEIIGQQISTVTDALDCRARRLQAPGVQGKADGRDRGDVTTSRYATKEADDAGAQGS</sequence>
<reference evidence="3" key="1">
    <citation type="journal article" date="2019" name="Int. J. Syst. Evol. Microbiol.">
        <title>The Global Catalogue of Microorganisms (GCM) 10K type strain sequencing project: providing services to taxonomists for standard genome sequencing and annotation.</title>
        <authorList>
            <consortium name="The Broad Institute Genomics Platform"/>
            <consortium name="The Broad Institute Genome Sequencing Center for Infectious Disease"/>
            <person name="Wu L."/>
            <person name="Ma J."/>
        </authorList>
    </citation>
    <scope>NUCLEOTIDE SEQUENCE [LARGE SCALE GENOMIC DNA]</scope>
    <source>
        <strain evidence="3">JCM 30346</strain>
    </source>
</reference>
<dbReference type="Proteomes" id="UP001596137">
    <property type="component" value="Unassembled WGS sequence"/>
</dbReference>
<evidence type="ECO:0000313" key="3">
    <source>
        <dbReference type="Proteomes" id="UP001596137"/>
    </source>
</evidence>
<proteinExistence type="predicted"/>
<gene>
    <name evidence="2" type="ORF">ACFP1K_15030</name>
</gene>
<comment type="caution">
    <text evidence="2">The sequence shown here is derived from an EMBL/GenBank/DDBJ whole genome shotgun (WGS) entry which is preliminary data.</text>
</comment>
<evidence type="ECO:0000256" key="1">
    <source>
        <dbReference type="SAM" id="MobiDB-lite"/>
    </source>
</evidence>
<accession>A0ABW1NHP2</accession>
<feature type="region of interest" description="Disordered" evidence="1">
    <location>
        <begin position="352"/>
        <end position="384"/>
    </location>
</feature>
<dbReference type="RefSeq" id="WP_380752564.1">
    <property type="nucleotide sequence ID" value="NZ_JBHSRF010000017.1"/>
</dbReference>
<name>A0ABW1NHP2_9ACTN</name>
<protein>
    <submittedName>
        <fullName evidence="2">Uncharacterized protein</fullName>
    </submittedName>
</protein>
<keyword evidence="3" id="KW-1185">Reference proteome</keyword>